<dbReference type="Pfam" id="PF06739">
    <property type="entry name" value="SBBP"/>
    <property type="match status" value="1"/>
</dbReference>
<proteinExistence type="predicted"/>
<dbReference type="EMBL" id="JBHSCY010000001">
    <property type="protein sequence ID" value="MFC4267331.1"/>
    <property type="molecule type" value="Genomic_DNA"/>
</dbReference>
<dbReference type="RefSeq" id="WP_377407147.1">
    <property type="nucleotide sequence ID" value="NZ_JBHSCY010000001.1"/>
</dbReference>
<dbReference type="InterPro" id="IPR010620">
    <property type="entry name" value="SBBP_repeat"/>
</dbReference>
<comment type="caution">
    <text evidence="1">The sequence shown here is derived from an EMBL/GenBank/DDBJ whole genome shotgun (WGS) entry which is preliminary data.</text>
</comment>
<organism evidence="1 2">
    <name type="scientific">Polaribacter marinivivus</name>
    <dbReference type="NCBI Taxonomy" id="1524260"/>
    <lineage>
        <taxon>Bacteria</taxon>
        <taxon>Pseudomonadati</taxon>
        <taxon>Bacteroidota</taxon>
        <taxon>Flavobacteriia</taxon>
        <taxon>Flavobacteriales</taxon>
        <taxon>Flavobacteriaceae</taxon>
    </lineage>
</organism>
<dbReference type="PANTHER" id="PTHR35580:SF1">
    <property type="entry name" value="PHYTASE-LIKE DOMAIN-CONTAINING PROTEIN"/>
    <property type="match status" value="1"/>
</dbReference>
<dbReference type="SUPFAM" id="SSF101898">
    <property type="entry name" value="NHL repeat"/>
    <property type="match status" value="1"/>
</dbReference>
<dbReference type="Proteomes" id="UP001595826">
    <property type="component" value="Unassembled WGS sequence"/>
</dbReference>
<gene>
    <name evidence="1" type="ORF">ACFOWD_00305</name>
</gene>
<evidence type="ECO:0000313" key="2">
    <source>
        <dbReference type="Proteomes" id="UP001595826"/>
    </source>
</evidence>
<sequence>MSSCRADKKVIWIEQAGDINSKANGFSITSDNLGNVYTTGNFSGKLSFSGIQTIESEDDDDCFISKYDKNGKFQWVKTISGNSDESGNSITVDNNQDIIVVGNFYEEIKIDQTKIKAKGNADVFIAKYNRLGVLIWFKVLGSYRMDDAHEVKVDSSNNIYLVGRLSDTIKVDNVILKSHGGIDGFIMKFTTEGRIIFGKTIGGNEDDDIDDISLDNNKIYISGVVSDSVFYDSRLILSTGYLTQYFAKINNKGNFSWIKTYGEDSNHEIWDMNVDRLGSIYLTGYQSGAITINNIKYPTISNKDYSMYLVKFTEKGNMEWFRNFSTNGYGYGHSIGIDEKDNIFLSGTFYKGIQINRKKYKTKGGSGNILLKFNQKGKIIDKHILSNNGSVDLWEINVSKFDNNIIGIGRFTGRLNNEIKTGDKKDVLVIKIKNE</sequence>
<dbReference type="InterPro" id="IPR052918">
    <property type="entry name" value="Motility_Chemotaxis_Reg"/>
</dbReference>
<name>A0ABV8R4N1_9FLAO</name>
<dbReference type="PANTHER" id="PTHR35580">
    <property type="entry name" value="CELL SURFACE GLYCOPROTEIN (S-LAYER PROTEIN)-LIKE PROTEIN"/>
    <property type="match status" value="1"/>
</dbReference>
<accession>A0ABV8R4N1</accession>
<protein>
    <submittedName>
        <fullName evidence="1">SBBP repeat-containing protein</fullName>
    </submittedName>
</protein>
<reference evidence="2" key="1">
    <citation type="journal article" date="2019" name="Int. J. Syst. Evol. Microbiol.">
        <title>The Global Catalogue of Microorganisms (GCM) 10K type strain sequencing project: providing services to taxonomists for standard genome sequencing and annotation.</title>
        <authorList>
            <consortium name="The Broad Institute Genomics Platform"/>
            <consortium name="The Broad Institute Genome Sequencing Center for Infectious Disease"/>
            <person name="Wu L."/>
            <person name="Ma J."/>
        </authorList>
    </citation>
    <scope>NUCLEOTIDE SEQUENCE [LARGE SCALE GENOMIC DNA]</scope>
    <source>
        <strain evidence="2">CECT 8655</strain>
    </source>
</reference>
<keyword evidence="2" id="KW-1185">Reference proteome</keyword>
<evidence type="ECO:0000313" key="1">
    <source>
        <dbReference type="EMBL" id="MFC4267331.1"/>
    </source>
</evidence>